<sequence length="377" mass="42660">MDTLTRHCYNSVFLSAIICFIWLSTSDARCSLPTDIKNSAWQYNYTKVSDNSPQSTILHVSTTTLQNSIINFNVAGTTIRDWTCIDSLTLSNTQTLVLFKSDRSFNNGPFEGMRWLYLCMKFTKVTKDLYYFYLLSDISNDVTPNERVFVSEEGNRPAYDAPMCSTFCKYTGSPKIRTLRRPETSDEIPFDAALCEPCDSVCQLETTQNATKPSTSIEIDSTTDVITTGTKQITSVPSVSTDIDRTITITPQKTTLTGTSVKNTVSEILSHYTGLIIAGGLIISGLLVVIAIYCLIKKRQKDPSKYTSTNVTNEGEEKVSHIYSEPSEVYHEYSEPSEVYHEYSEPSEVYHEYSEPSRVYRVYRGRQHGYEETIFQE</sequence>
<evidence type="ECO:0000313" key="3">
    <source>
        <dbReference type="EMBL" id="VDI49727.1"/>
    </source>
</evidence>
<dbReference type="EMBL" id="UYJE01006867">
    <property type="protein sequence ID" value="VDI49727.1"/>
    <property type="molecule type" value="Genomic_DNA"/>
</dbReference>
<keyword evidence="1" id="KW-0812">Transmembrane</keyword>
<feature type="signal peptide" evidence="2">
    <location>
        <begin position="1"/>
        <end position="28"/>
    </location>
</feature>
<gene>
    <name evidence="3" type="ORF">MGAL_10B026891</name>
</gene>
<evidence type="ECO:0000313" key="4">
    <source>
        <dbReference type="Proteomes" id="UP000596742"/>
    </source>
</evidence>
<accession>A0A8B6FLA6</accession>
<dbReference type="AlphaFoldDB" id="A0A8B6FLA6"/>
<name>A0A8B6FLA6_MYTGA</name>
<keyword evidence="1" id="KW-0472">Membrane</keyword>
<keyword evidence="2" id="KW-0732">Signal</keyword>
<dbReference type="OrthoDB" id="26719at2759"/>
<feature type="transmembrane region" description="Helical" evidence="1">
    <location>
        <begin position="272"/>
        <end position="296"/>
    </location>
</feature>
<organism evidence="3 4">
    <name type="scientific">Mytilus galloprovincialis</name>
    <name type="common">Mediterranean mussel</name>
    <dbReference type="NCBI Taxonomy" id="29158"/>
    <lineage>
        <taxon>Eukaryota</taxon>
        <taxon>Metazoa</taxon>
        <taxon>Spiralia</taxon>
        <taxon>Lophotrochozoa</taxon>
        <taxon>Mollusca</taxon>
        <taxon>Bivalvia</taxon>
        <taxon>Autobranchia</taxon>
        <taxon>Pteriomorphia</taxon>
        <taxon>Mytilida</taxon>
        <taxon>Mytiloidea</taxon>
        <taxon>Mytilidae</taxon>
        <taxon>Mytilinae</taxon>
        <taxon>Mytilus</taxon>
    </lineage>
</organism>
<keyword evidence="4" id="KW-1185">Reference proteome</keyword>
<dbReference type="Proteomes" id="UP000596742">
    <property type="component" value="Unassembled WGS sequence"/>
</dbReference>
<evidence type="ECO:0000256" key="2">
    <source>
        <dbReference type="SAM" id="SignalP"/>
    </source>
</evidence>
<comment type="caution">
    <text evidence="3">The sequence shown here is derived from an EMBL/GenBank/DDBJ whole genome shotgun (WGS) entry which is preliminary data.</text>
</comment>
<feature type="chain" id="PRO_5032927270" evidence="2">
    <location>
        <begin position="29"/>
        <end position="377"/>
    </location>
</feature>
<evidence type="ECO:0000256" key="1">
    <source>
        <dbReference type="SAM" id="Phobius"/>
    </source>
</evidence>
<protein>
    <submittedName>
        <fullName evidence="3">Uncharacterized protein</fullName>
    </submittedName>
</protein>
<proteinExistence type="predicted"/>
<keyword evidence="1" id="KW-1133">Transmembrane helix</keyword>
<reference evidence="3" key="1">
    <citation type="submission" date="2018-11" db="EMBL/GenBank/DDBJ databases">
        <authorList>
            <person name="Alioto T."/>
            <person name="Alioto T."/>
        </authorList>
    </citation>
    <scope>NUCLEOTIDE SEQUENCE</scope>
</reference>